<reference evidence="1 2" key="1">
    <citation type="submission" date="2015-07" db="EMBL/GenBank/DDBJ databases">
        <title>The genome of Pseudoloma neurophilia, a relevant intracellular parasite of the zebrafish.</title>
        <authorList>
            <person name="Ndikumana S."/>
            <person name="Pelin A."/>
            <person name="Sanders J."/>
            <person name="Corradi N."/>
        </authorList>
    </citation>
    <scope>NUCLEOTIDE SEQUENCE [LARGE SCALE GENOMIC DNA]</scope>
    <source>
        <strain evidence="1 2">MK1</strain>
    </source>
</reference>
<dbReference type="InterPro" id="IPR020568">
    <property type="entry name" value="Ribosomal_Su5_D2-typ_SF"/>
</dbReference>
<name>A0A0R0LUX6_9MICR</name>
<accession>A0A0R0LUX6</accession>
<dbReference type="Gene3D" id="3.30.230.70">
    <property type="entry name" value="GHMP Kinase, N-terminal domain"/>
    <property type="match status" value="1"/>
</dbReference>
<dbReference type="Proteomes" id="UP000051530">
    <property type="component" value="Unassembled WGS sequence"/>
</dbReference>
<dbReference type="SUPFAM" id="SSF54211">
    <property type="entry name" value="Ribosomal protein S5 domain 2-like"/>
    <property type="match status" value="1"/>
</dbReference>
<dbReference type="VEuPathDB" id="MicrosporidiaDB:M153_15620001217"/>
<dbReference type="AlphaFoldDB" id="A0A0R0LUX6"/>
<gene>
    <name evidence="1" type="ORF">M153_15620001217</name>
</gene>
<keyword evidence="2" id="KW-1185">Reference proteome</keyword>
<dbReference type="EMBL" id="LGUB01000500">
    <property type="protein sequence ID" value="KRH93082.1"/>
    <property type="molecule type" value="Genomic_DNA"/>
</dbReference>
<evidence type="ECO:0000313" key="2">
    <source>
        <dbReference type="Proteomes" id="UP000051530"/>
    </source>
</evidence>
<proteinExistence type="predicted"/>
<dbReference type="GO" id="GO:0000176">
    <property type="term" value="C:nuclear exosome (RNase complex)"/>
    <property type="evidence" value="ECO:0007669"/>
    <property type="project" value="UniProtKB-ARBA"/>
</dbReference>
<dbReference type="InterPro" id="IPR027408">
    <property type="entry name" value="PNPase/RNase_PH_dom_sf"/>
</dbReference>
<protein>
    <submittedName>
        <fullName evidence="1">Uncharacterized protein</fullName>
    </submittedName>
</protein>
<organism evidence="1 2">
    <name type="scientific">Pseudoloma neurophilia</name>
    <dbReference type="NCBI Taxonomy" id="146866"/>
    <lineage>
        <taxon>Eukaryota</taxon>
        <taxon>Fungi</taxon>
        <taxon>Fungi incertae sedis</taxon>
        <taxon>Microsporidia</taxon>
        <taxon>Pseudoloma</taxon>
    </lineage>
</organism>
<comment type="caution">
    <text evidence="1">The sequence shown here is derived from an EMBL/GenBank/DDBJ whole genome shotgun (WGS) entry which is preliminary data.</text>
</comment>
<sequence>MFFYDLKKFFDKNVKSGLKFYLKLNSRRKSQCNFIPSPVDMKQGRSNFLRQDGRYFDEMRQIKIQFRDKEVIFNPDDSNFTMKTEPIEIGQVHNTKQSETVIFSHGLTIISTEITPLEMINSNEKSHFLLQESKQQDRLLKIYTIGKTDFFNLMKLKTSVLKILEQILIKEIEEYQINVTILQYDNRQTGILPCIVNSIVMALILVGIPVKDCAFGTSIVQMDEMTMKCRAKSQIYSQEKDIIVYDPTKNEENNGCTFSADLNFHKKTLNYCELRGKIHHKDFNRLLDSATDCSAKITMKLIEWMRTIASGK</sequence>
<evidence type="ECO:0000313" key="1">
    <source>
        <dbReference type="EMBL" id="KRH93082.1"/>
    </source>
</evidence>